<evidence type="ECO:0000313" key="8">
    <source>
        <dbReference type="EMBL" id="CAL1681651.1"/>
    </source>
</evidence>
<accession>A0AAV2NMI5</accession>
<comment type="subcellular location">
    <subcellularLocation>
        <location evidence="1">Cell projection</location>
        <location evidence="1">Cilium</location>
    </subcellularLocation>
    <subcellularLocation>
        <location evidence="2">Cytoplasm</location>
    </subcellularLocation>
</comment>
<dbReference type="InterPro" id="IPR053879">
    <property type="entry name" value="HYDIN_VesB_CFA65-like_Ig"/>
</dbReference>
<evidence type="ECO:0000256" key="2">
    <source>
        <dbReference type="ARBA" id="ARBA00004496"/>
    </source>
</evidence>
<dbReference type="EMBL" id="OZ034826">
    <property type="protein sequence ID" value="CAL1681651.1"/>
    <property type="molecule type" value="Genomic_DNA"/>
</dbReference>
<evidence type="ECO:0000259" key="7">
    <source>
        <dbReference type="Pfam" id="PF22544"/>
    </source>
</evidence>
<sequence>MNEYIHIWYVNATDPWDRVMYDVIVNQMSENSLAKKALLLEIVPKPDLEPRKYYILKPRNIRKRDIKSDGAYQIVSLSAMSDSIMGSNSSHVSLINKQENHAENAKRKKRVVDKTEEPSSTSLNTSIIENKNASNANAIFEVMLKSRWILQPNESQKFKIRYQPEEIGVHRQTYALSIIDGNDITYDINIHGVADVPRLDMNPNNIFSKVQETKVNDIIDPTYFSDTGTYDFGSLLVFRKDKSAHRREAELKFCNISKVDAEVSFFLQENNPDIFIMEVEKLYIQAGQCGLLKISAGVTKLDSFTDKLHICIANNPHIDTIELRCNGSKLDIELDGKQLSFNQVLLYRKNFLACFIRNRSPVEIFWYLDPDGPLDPQISFTPIKGVVKAQSDQKIEFCYHASKIGVIEGSLTFNAFFHENAVESIFVETLTLSGETYDVAIDINHANPIDLKCVKVGFPTSAKFTITNRGHYEVKYVVLLEEQNKLDKIASSLSLKLKENIEISPTFGSIQPKKEVTVQITFLPKNEIILKECPILRCHILDMNKETAVIAEFPLRVSLVAYYTRFRIYPYPEINFASLGICTKKTMYLNVENTGQFLLHYSIEIPHIKHPSIIYMTEMKLEDAIKNDIDKTTDTPTKRDKLRIDKSIDKKTPESTAMLKIGPFTITKTEGNIQPGEIDTVPIECYPECVGSQEEEIMILVSDSTLEDRNGKLIKLSVNSCIPSVDLQDLDAMFHENHIVDCIEDFICPKEIGAHTVFVRQEKCLYFRYVSVSHTHTTYLVLYNRNVIPADIELILLAESFTPKTAKPDIFVLTPERERIQPMSHKRFAISFNPTFIETCYAVLEIAVELPPHLKDEKFFVKLVGQACVPQVTIVEPPSGKREQIVLNFGRTLVNDSNEKKFTFENIGVIPAKVIVEIYENSNFLFTLGTCDSTRNLSSSWDYGVDMSNDRCVVVRLMPGEKISFKVKFIPQEIGKYEGQVRLFITDNPYENLIIDLKGEAYAESIVLEGLELTNIKIDSTNERRESNIKSRRSSKPNSIVGALTPTTLPVSLAYKLDYGYCFVNKIYRKSFKIVNKSENRYLRFQWNAHPNVVFTPSIGHLQPMTCKEIVATFLSSEPANYVDTCVDCTICVIELVDPSKESSWDDRETEVRWVAMNLDGEQEINVETLTRKAIEPVNEPSHEIVPGTTKCIQILLNAIVAFSKYSCSVKEINFKDSLMFQTREYIFTLLNTGTVNVEYIWQINMDEQYPMRLAANYSRSTPRSRGNIRSRANSSIYAFHERRQRHNPSYAMTEIVENIKLNRQQALSSRERIIEVKPTVCHCGSSDLFSSSAGLTERSSDSWLESDDLPFGIYPEKGTLLPGESMECILQFSPMDVFDYKAHLTCKMENLDPQLPELIIPIAGRSLLPYCHFDIPESDYLSGDRRDAKLPGPIDHQSIDGSLPQGTRVIELNVVGIGDTHVKKFRMINPTSDDYHFAWKDQTRQVESEIPNFHCVFPEGIAERGKQVDFVFTFLAEDIGTFESFWLFSIEKYNLECLFLFVAMVREPSVCCSFIHLKMKPTVLGVNVRESMSVINNEEFQLSFHIARDSLYSEGRVQSLKVTPMNGILNPKDEQVFWIEYQPTFVGEFQFCIKCIVKRLKTPLTVFVTTMTYDIIVSVTYVDQNDQVVQLNQDEENTIDCGKILLKAPFTITFEITNSSKMSLNYSWDLGMTPEIISRNMYTIAAQQKQGHVVNESRSNCCLIITALQKTMIKNHPILLKISRGPTYRLVLRATANKPVLEFSFNHYDFGPCYIRDITAPAYHVDLRITNLDDVPYILECKFEEKPHISANLDALSETITSRSSIIIPIKFRPLEQLHYRDNLHFTINSTIEKKIIITGEGITYKIRLVNPRDKLVDLGNLSINKAIIRKVPVINDGRAALELKFDLMKNLPGYEQFRERIQVCPRKINEENSKMDQTRASITETKRSDTCDVTLQTIEPDLSEVLEIEPAESIVLQSAKIVNVVVKYKSMRRMRPFVAKVAFQTNCAIQPLFILRGSCIGAEFRLNRTCVPFGIIVQGCLSEAKVVLLNTGDIGARFKWNTSKLSRDFSIAPATGYCSPGMNVNFIVSFRPTQHGSLIEGNATLEIEKYGVLGVKITGGCCKLPDPVDTLFFSCRVREKLMRSLNVENDTATPWKLKPEIFGDYFFVDEVLHVPAKKFAICTITYAPLIMNSENNPHKGTLLLKLPNDKAPLVYSLQGLSLTPQVLHRITRQFPAKTKYTELLSVYNWMSKRQRFECKIEDLENKAFIKDVKAYTFVGNSKIDVPSNSQRDYRAEFYSYKESECNFKITFINEEGEYQFYELQYNVTKPEEIESIKLITSVRSPVCHALRLDNPLKERHIIYTAKCQHPCITIYDVPKLVAPLSSETIGIEYHPIHPSEESTINLDVNCEELGLFPYELRLRATPAPAEKTTRIVAVLGASATFSLTVSNHAEKSATFAIKVNNECFTTPKNIEVPALKSASFDVIYEPYDIDNVSAILTATSEIAGEFIFPLVGIYSLPKPQGPYTATYNAPILIPFKNIFRETKFFELILDNPEAFATTTSLEEIKQKQIINIVVRLKDVSNEKKKLENDSYPITGKLLVYCTDPKISHINWTYYLKGVYD</sequence>
<dbReference type="Pfam" id="PF22544">
    <property type="entry name" value="HYDIN_VesB_CFA65-like_Ig"/>
    <property type="match status" value="1"/>
</dbReference>
<dbReference type="PANTHER" id="PTHR23053:SF0">
    <property type="entry name" value="HYDROCEPHALUS-INDUCING PROTEIN HOMOLOG"/>
    <property type="match status" value="1"/>
</dbReference>
<keyword evidence="4" id="KW-0969">Cilium</keyword>
<dbReference type="Proteomes" id="UP001497644">
    <property type="component" value="Chromosome 3"/>
</dbReference>
<dbReference type="InterPro" id="IPR033305">
    <property type="entry name" value="Hydin-like"/>
</dbReference>
<feature type="domain" description="HYDIN/VesB/CFA65-like Ig-like" evidence="7">
    <location>
        <begin position="2046"/>
        <end position="2120"/>
    </location>
</feature>
<feature type="region of interest" description="Disordered" evidence="6">
    <location>
        <begin position="98"/>
        <end position="124"/>
    </location>
</feature>
<evidence type="ECO:0000256" key="5">
    <source>
        <dbReference type="ARBA" id="ARBA00023273"/>
    </source>
</evidence>
<protein>
    <recommendedName>
        <fullName evidence="7">HYDIN/VesB/CFA65-like Ig-like domain-containing protein</fullName>
    </recommendedName>
</protein>
<evidence type="ECO:0000256" key="3">
    <source>
        <dbReference type="ARBA" id="ARBA00022490"/>
    </source>
</evidence>
<dbReference type="Gene3D" id="2.60.40.10">
    <property type="entry name" value="Immunoglobulins"/>
    <property type="match status" value="11"/>
</dbReference>
<reference evidence="8" key="1">
    <citation type="submission" date="2024-04" db="EMBL/GenBank/DDBJ databases">
        <authorList>
            <consortium name="Molecular Ecology Group"/>
        </authorList>
    </citation>
    <scope>NUCLEOTIDE SEQUENCE</scope>
</reference>
<proteinExistence type="predicted"/>
<keyword evidence="3" id="KW-0963">Cytoplasm</keyword>
<evidence type="ECO:0000256" key="1">
    <source>
        <dbReference type="ARBA" id="ARBA00004138"/>
    </source>
</evidence>
<evidence type="ECO:0000256" key="6">
    <source>
        <dbReference type="SAM" id="MobiDB-lite"/>
    </source>
</evidence>
<dbReference type="PANTHER" id="PTHR23053">
    <property type="entry name" value="DLEC1 DELETED IN LUNG AND ESOPHAGEAL CANCER 1"/>
    <property type="match status" value="1"/>
</dbReference>
<dbReference type="GO" id="GO:0003341">
    <property type="term" value="P:cilium movement"/>
    <property type="evidence" value="ECO:0007669"/>
    <property type="project" value="TreeGrafter"/>
</dbReference>
<keyword evidence="5" id="KW-0966">Cell projection</keyword>
<keyword evidence="9" id="KW-1185">Reference proteome</keyword>
<name>A0AAV2NMI5_9HYME</name>
<organism evidence="8 9">
    <name type="scientific">Lasius platythorax</name>
    <dbReference type="NCBI Taxonomy" id="488582"/>
    <lineage>
        <taxon>Eukaryota</taxon>
        <taxon>Metazoa</taxon>
        <taxon>Ecdysozoa</taxon>
        <taxon>Arthropoda</taxon>
        <taxon>Hexapoda</taxon>
        <taxon>Insecta</taxon>
        <taxon>Pterygota</taxon>
        <taxon>Neoptera</taxon>
        <taxon>Endopterygota</taxon>
        <taxon>Hymenoptera</taxon>
        <taxon>Apocrita</taxon>
        <taxon>Aculeata</taxon>
        <taxon>Formicoidea</taxon>
        <taxon>Formicidae</taxon>
        <taxon>Formicinae</taxon>
        <taxon>Lasius</taxon>
        <taxon>Lasius</taxon>
    </lineage>
</organism>
<dbReference type="GO" id="GO:1904158">
    <property type="term" value="P:axonemal central apparatus assembly"/>
    <property type="evidence" value="ECO:0007669"/>
    <property type="project" value="TreeGrafter"/>
</dbReference>
<dbReference type="GO" id="GO:0005930">
    <property type="term" value="C:axoneme"/>
    <property type="evidence" value="ECO:0007669"/>
    <property type="project" value="TreeGrafter"/>
</dbReference>
<gene>
    <name evidence="8" type="ORF">LPLAT_LOCUS7625</name>
</gene>
<evidence type="ECO:0000313" key="9">
    <source>
        <dbReference type="Proteomes" id="UP001497644"/>
    </source>
</evidence>
<dbReference type="InterPro" id="IPR013783">
    <property type="entry name" value="Ig-like_fold"/>
</dbReference>
<evidence type="ECO:0000256" key="4">
    <source>
        <dbReference type="ARBA" id="ARBA00023069"/>
    </source>
</evidence>